<accession>A0A6P5XX00</accession>
<feature type="region of interest" description="Disordered" evidence="1">
    <location>
        <begin position="1"/>
        <end position="45"/>
    </location>
</feature>
<feature type="compositionally biased region" description="Basic residues" evidence="1">
    <location>
        <begin position="1"/>
        <end position="17"/>
    </location>
</feature>
<feature type="compositionally biased region" description="Pro residues" evidence="1">
    <location>
        <begin position="18"/>
        <end position="30"/>
    </location>
</feature>
<dbReference type="Proteomes" id="UP000515121">
    <property type="component" value="Unplaced"/>
</dbReference>
<dbReference type="OrthoDB" id="1885101at2759"/>
<gene>
    <name evidence="4" type="primary">LOC111286789</name>
</gene>
<dbReference type="AlphaFoldDB" id="A0A6P5XX00"/>
<feature type="domain" description="DUF7054" evidence="2">
    <location>
        <begin position="120"/>
        <end position="202"/>
    </location>
</feature>
<dbReference type="RefSeq" id="XP_022732733.1">
    <property type="nucleotide sequence ID" value="XM_022876998.1"/>
</dbReference>
<dbReference type="GeneID" id="111286789"/>
<reference evidence="4" key="1">
    <citation type="submission" date="2025-08" db="UniProtKB">
        <authorList>
            <consortium name="RefSeq"/>
        </authorList>
    </citation>
    <scope>IDENTIFICATION</scope>
    <source>
        <tissue evidence="4">Fruit stalk</tissue>
    </source>
</reference>
<organism evidence="3 4">
    <name type="scientific">Durio zibethinus</name>
    <name type="common">Durian</name>
    <dbReference type="NCBI Taxonomy" id="66656"/>
    <lineage>
        <taxon>Eukaryota</taxon>
        <taxon>Viridiplantae</taxon>
        <taxon>Streptophyta</taxon>
        <taxon>Embryophyta</taxon>
        <taxon>Tracheophyta</taxon>
        <taxon>Spermatophyta</taxon>
        <taxon>Magnoliopsida</taxon>
        <taxon>eudicotyledons</taxon>
        <taxon>Gunneridae</taxon>
        <taxon>Pentapetalae</taxon>
        <taxon>rosids</taxon>
        <taxon>malvids</taxon>
        <taxon>Malvales</taxon>
        <taxon>Malvaceae</taxon>
        <taxon>Helicteroideae</taxon>
        <taxon>Durio</taxon>
    </lineage>
</organism>
<evidence type="ECO:0000256" key="1">
    <source>
        <dbReference type="SAM" id="MobiDB-lite"/>
    </source>
</evidence>
<evidence type="ECO:0000313" key="3">
    <source>
        <dbReference type="Proteomes" id="UP000515121"/>
    </source>
</evidence>
<sequence length="265" mass="29253">MSEKSLRRRLPRCRRPRLPYPSPTPRLRTPPPHRRSAKRSSNHGRILKRCASEPCLWSSVGHEDQQIRSSFVGSEGERAPLFRPQTFADVFSSSPSLLGFGSPSSSPKQGFEVGMQGYNKDAKVVINVSVEGSPGPVRTMVKLGSSVEDTIKLVADKYVEEGRTPKLDCNSGLELHYSYFSLQSLDKSQLIGDAGSRSFYLRKNSSGHSSNGASNSFVSEIAPASANSPPAVPPPTYLLPAFIARKLSKIVRRTRRLWKVLVCLR</sequence>
<keyword evidence="3" id="KW-1185">Reference proteome</keyword>
<proteinExistence type="predicted"/>
<dbReference type="PANTHER" id="PTHR33270">
    <property type="entry name" value="BNAC05G50380D PROTEIN"/>
    <property type="match status" value="1"/>
</dbReference>
<protein>
    <submittedName>
        <fullName evidence="4">Uncharacterized protein At4g22758-like</fullName>
    </submittedName>
</protein>
<dbReference type="Pfam" id="PF23156">
    <property type="entry name" value="DUF7054"/>
    <property type="match status" value="1"/>
</dbReference>
<evidence type="ECO:0000259" key="2">
    <source>
        <dbReference type="Pfam" id="PF23156"/>
    </source>
</evidence>
<name>A0A6P5XX00_DURZI</name>
<dbReference type="KEGG" id="dzi:111286789"/>
<dbReference type="InterPro" id="IPR040358">
    <property type="entry name" value="At4g22758-like"/>
</dbReference>
<dbReference type="InterPro" id="IPR055482">
    <property type="entry name" value="DUF7054"/>
</dbReference>
<dbReference type="PANTHER" id="PTHR33270:SF6">
    <property type="entry name" value="OS02G0448600 PROTEIN"/>
    <property type="match status" value="1"/>
</dbReference>
<feature type="compositionally biased region" description="Basic residues" evidence="1">
    <location>
        <begin position="31"/>
        <end position="45"/>
    </location>
</feature>
<evidence type="ECO:0000313" key="4">
    <source>
        <dbReference type="RefSeq" id="XP_022732733.1"/>
    </source>
</evidence>